<dbReference type="Gene3D" id="1.10.357.10">
    <property type="entry name" value="Tetracycline Repressor, domain 2"/>
    <property type="match status" value="1"/>
</dbReference>
<dbReference type="InterPro" id="IPR050109">
    <property type="entry name" value="HTH-type_TetR-like_transc_reg"/>
</dbReference>
<dbReference type="PRINTS" id="PR00455">
    <property type="entry name" value="HTHTETR"/>
</dbReference>
<evidence type="ECO:0000256" key="3">
    <source>
        <dbReference type="ARBA" id="ARBA00023163"/>
    </source>
</evidence>
<dbReference type="EMBL" id="RDBM01000035">
    <property type="protein sequence ID" value="TXS27070.1"/>
    <property type="molecule type" value="Genomic_DNA"/>
</dbReference>
<feature type="DNA-binding region" description="H-T-H motif" evidence="4">
    <location>
        <begin position="68"/>
        <end position="87"/>
    </location>
</feature>
<dbReference type="InterPro" id="IPR009057">
    <property type="entry name" value="Homeodomain-like_sf"/>
</dbReference>
<dbReference type="InterPro" id="IPR001647">
    <property type="entry name" value="HTH_TetR"/>
</dbReference>
<dbReference type="InterPro" id="IPR036271">
    <property type="entry name" value="Tet_transcr_reg_TetR-rel_C_sf"/>
</dbReference>
<evidence type="ECO:0000256" key="5">
    <source>
        <dbReference type="SAM" id="MobiDB-lite"/>
    </source>
</evidence>
<keyword evidence="3" id="KW-0804">Transcription</keyword>
<protein>
    <submittedName>
        <fullName evidence="7">TetR/AcrR family transcriptional regulator</fullName>
    </submittedName>
</protein>
<dbReference type="PANTHER" id="PTHR30055:SF234">
    <property type="entry name" value="HTH-TYPE TRANSCRIPTIONAL REGULATOR BETI"/>
    <property type="match status" value="1"/>
</dbReference>
<feature type="region of interest" description="Disordered" evidence="5">
    <location>
        <begin position="1"/>
        <end position="46"/>
    </location>
</feature>
<comment type="caution">
    <text evidence="7">The sequence shown here is derived from an EMBL/GenBank/DDBJ whole genome shotgun (WGS) entry which is preliminary data.</text>
</comment>
<evidence type="ECO:0000256" key="1">
    <source>
        <dbReference type="ARBA" id="ARBA00023015"/>
    </source>
</evidence>
<dbReference type="GO" id="GO:0000976">
    <property type="term" value="F:transcription cis-regulatory region binding"/>
    <property type="evidence" value="ECO:0007669"/>
    <property type="project" value="TreeGrafter"/>
</dbReference>
<dbReference type="PROSITE" id="PS50977">
    <property type="entry name" value="HTH_TETR_2"/>
    <property type="match status" value="1"/>
</dbReference>
<accession>A0A652KTQ3</accession>
<organism evidence="7">
    <name type="scientific">Streptomyces sp. gb1(2016)</name>
    <dbReference type="NCBI Taxonomy" id="1828321"/>
    <lineage>
        <taxon>Bacteria</taxon>
        <taxon>Bacillati</taxon>
        <taxon>Actinomycetota</taxon>
        <taxon>Actinomycetes</taxon>
        <taxon>Kitasatosporales</taxon>
        <taxon>Streptomycetaceae</taxon>
        <taxon>Streptomyces</taxon>
    </lineage>
</organism>
<gene>
    <name evidence="7" type="ORF">EAO74_13410</name>
</gene>
<dbReference type="SUPFAM" id="SSF46689">
    <property type="entry name" value="Homeodomain-like"/>
    <property type="match status" value="1"/>
</dbReference>
<keyword evidence="1" id="KW-0805">Transcription regulation</keyword>
<dbReference type="Pfam" id="PF21597">
    <property type="entry name" value="TetR_C_43"/>
    <property type="match status" value="1"/>
</dbReference>
<sequence length="231" mass="24684">MSARSLRHWGPATAGPQWHPWDPERTPGEEGEGDEHGTDTGPADARRNYDRLLGEARTSFAAQGTDASLEDIARRAGVGIGTLYRHFPNRQALMNAVFQEALTSLLARSHELARSDKPCTALVEWLGAIVTHAGAYRGLAQALMSAPGDATSALTSCHVPLRQAGDRLLTRAQSSGSVRADVSIDDLLQLTNAIALAAEQTPADPDLADRLLRLTLRGLRADPVPSARPGD</sequence>
<evidence type="ECO:0000256" key="4">
    <source>
        <dbReference type="PROSITE-ProRule" id="PRU00335"/>
    </source>
</evidence>
<evidence type="ECO:0000259" key="6">
    <source>
        <dbReference type="PROSITE" id="PS50977"/>
    </source>
</evidence>
<dbReference type="AlphaFoldDB" id="A0A652KTQ3"/>
<feature type="compositionally biased region" description="Basic and acidic residues" evidence="5">
    <location>
        <begin position="21"/>
        <end position="46"/>
    </location>
</feature>
<evidence type="ECO:0000313" key="7">
    <source>
        <dbReference type="EMBL" id="TXS27070.1"/>
    </source>
</evidence>
<dbReference type="Pfam" id="PF00440">
    <property type="entry name" value="TetR_N"/>
    <property type="match status" value="1"/>
</dbReference>
<dbReference type="PANTHER" id="PTHR30055">
    <property type="entry name" value="HTH-TYPE TRANSCRIPTIONAL REGULATOR RUTR"/>
    <property type="match status" value="1"/>
</dbReference>
<dbReference type="SUPFAM" id="SSF48498">
    <property type="entry name" value="Tetracyclin repressor-like, C-terminal domain"/>
    <property type="match status" value="1"/>
</dbReference>
<keyword evidence="2 4" id="KW-0238">DNA-binding</keyword>
<name>A0A652KTQ3_9ACTN</name>
<dbReference type="InterPro" id="IPR049445">
    <property type="entry name" value="TetR_SbtR-like_C"/>
</dbReference>
<dbReference type="GO" id="GO:0003700">
    <property type="term" value="F:DNA-binding transcription factor activity"/>
    <property type="evidence" value="ECO:0007669"/>
    <property type="project" value="TreeGrafter"/>
</dbReference>
<reference evidence="7" key="1">
    <citation type="submission" date="2018-10" db="EMBL/GenBank/DDBJ databases">
        <authorList>
            <person name="Hariharan J."/>
            <person name="Choudoir M.J."/>
            <person name="Diebold P."/>
            <person name="Panke-Buisse K."/>
            <person name="Campbell A.N."/>
            <person name="Buckley D.H."/>
        </authorList>
    </citation>
    <scope>NUCLEOTIDE SEQUENCE</scope>
    <source>
        <strain evidence="7">Gb1</strain>
    </source>
</reference>
<evidence type="ECO:0000256" key="2">
    <source>
        <dbReference type="ARBA" id="ARBA00023125"/>
    </source>
</evidence>
<feature type="domain" description="HTH tetR-type" evidence="6">
    <location>
        <begin position="46"/>
        <end position="105"/>
    </location>
</feature>
<proteinExistence type="predicted"/>